<dbReference type="Pfam" id="PF16875">
    <property type="entry name" value="Glyco_hydro_36N"/>
    <property type="match status" value="1"/>
</dbReference>
<dbReference type="InterPro" id="IPR013785">
    <property type="entry name" value="Aldolase_TIM"/>
</dbReference>
<protein>
    <recommendedName>
        <fullName evidence="2 5">Alpha-galactosidase</fullName>
        <ecNumber evidence="2 5">3.2.1.22</ecNumber>
    </recommendedName>
</protein>
<evidence type="ECO:0000256" key="7">
    <source>
        <dbReference type="PIRSR" id="PIRSR005536-2"/>
    </source>
</evidence>
<dbReference type="SUPFAM" id="SSF51445">
    <property type="entry name" value="(Trans)glycosidases"/>
    <property type="match status" value="1"/>
</dbReference>
<dbReference type="InterPro" id="IPR038417">
    <property type="entry name" value="Alpga-gal_N_sf"/>
</dbReference>
<evidence type="ECO:0000313" key="10">
    <source>
        <dbReference type="EMBL" id="MCM1988304.1"/>
    </source>
</evidence>
<dbReference type="FunFam" id="3.20.20.70:FF:000118">
    <property type="entry name" value="Alpha-galactosidase"/>
    <property type="match status" value="1"/>
</dbReference>
<dbReference type="Pfam" id="PF02065">
    <property type="entry name" value="Melibiase"/>
    <property type="match status" value="1"/>
</dbReference>
<comment type="catalytic activity">
    <reaction evidence="1 5">
        <text>Hydrolysis of terminal, non-reducing alpha-D-galactose residues in alpha-D-galactosides, including galactose oligosaccharides, galactomannans and galactolipids.</text>
        <dbReference type="EC" id="3.2.1.22"/>
    </reaction>
</comment>
<evidence type="ECO:0000256" key="6">
    <source>
        <dbReference type="PIRSR" id="PIRSR005536-1"/>
    </source>
</evidence>
<feature type="active site" description="Proton donor" evidence="6">
    <location>
        <position position="549"/>
    </location>
</feature>
<dbReference type="InterPro" id="IPR013780">
    <property type="entry name" value="Glyco_hydro_b"/>
</dbReference>
<accession>A0A9J6NYS9</accession>
<gene>
    <name evidence="10" type="ORF">KDK92_01020</name>
</gene>
<dbReference type="InterPro" id="IPR031704">
    <property type="entry name" value="Glyco_hydro_36_N"/>
</dbReference>
<comment type="caution">
    <text evidence="10">The sequence shown here is derived from an EMBL/GenBank/DDBJ whole genome shotgun (WGS) entry which is preliminary data.</text>
</comment>
<dbReference type="RefSeq" id="WP_250857162.1">
    <property type="nucleotide sequence ID" value="NZ_JAGSOJ010000001.1"/>
</dbReference>
<dbReference type="InterPro" id="IPR002252">
    <property type="entry name" value="Glyco_hydro_36"/>
</dbReference>
<evidence type="ECO:0000256" key="5">
    <source>
        <dbReference type="PIRNR" id="PIRNR005536"/>
    </source>
</evidence>
<comment type="similarity">
    <text evidence="5">Belongs to the glycosyl hydrolase.</text>
</comment>
<dbReference type="PIRSF" id="PIRSF005536">
    <property type="entry name" value="Agal"/>
    <property type="match status" value="1"/>
</dbReference>
<feature type="binding site" evidence="7">
    <location>
        <position position="444"/>
    </location>
    <ligand>
        <name>substrate</name>
    </ligand>
</feature>
<keyword evidence="11" id="KW-1185">Reference proteome</keyword>
<keyword evidence="3 5" id="KW-0378">Hydrolase</keyword>
<dbReference type="InterPro" id="IPR050985">
    <property type="entry name" value="Alpha-glycosidase_related"/>
</dbReference>
<dbReference type="EMBL" id="JAGSOJ010000001">
    <property type="protein sequence ID" value="MCM1988304.1"/>
    <property type="molecule type" value="Genomic_DNA"/>
</dbReference>
<dbReference type="PRINTS" id="PR00743">
    <property type="entry name" value="GLHYDRLASE36"/>
</dbReference>
<evidence type="ECO:0000259" key="9">
    <source>
        <dbReference type="Pfam" id="PF16875"/>
    </source>
</evidence>
<feature type="binding site" evidence="7">
    <location>
        <begin position="477"/>
        <end position="481"/>
    </location>
    <ligand>
        <name>substrate</name>
    </ligand>
</feature>
<feature type="domain" description="Glycosyl hydrolase family 36 N-terminal" evidence="9">
    <location>
        <begin position="30"/>
        <end position="285"/>
    </location>
</feature>
<dbReference type="Pfam" id="PF16874">
    <property type="entry name" value="Glyco_hydro_36C"/>
    <property type="match status" value="1"/>
</dbReference>
<evidence type="ECO:0000256" key="3">
    <source>
        <dbReference type="ARBA" id="ARBA00022801"/>
    </source>
</evidence>
<feature type="binding site" evidence="7">
    <location>
        <position position="549"/>
    </location>
    <ligand>
        <name>substrate</name>
    </ligand>
</feature>
<evidence type="ECO:0000313" key="11">
    <source>
        <dbReference type="Proteomes" id="UP001056429"/>
    </source>
</evidence>
<dbReference type="GO" id="GO:0016052">
    <property type="term" value="P:carbohydrate catabolic process"/>
    <property type="evidence" value="ECO:0007669"/>
    <property type="project" value="InterPro"/>
</dbReference>
<evidence type="ECO:0000256" key="1">
    <source>
        <dbReference type="ARBA" id="ARBA00001255"/>
    </source>
</evidence>
<evidence type="ECO:0000256" key="2">
    <source>
        <dbReference type="ARBA" id="ARBA00012755"/>
    </source>
</evidence>
<dbReference type="Gene3D" id="3.20.20.70">
    <property type="entry name" value="Aldolase class I"/>
    <property type="match status" value="1"/>
</dbReference>
<dbReference type="AlphaFoldDB" id="A0A9J6NYS9"/>
<feature type="domain" description="Glycosyl hydrolase family 36 C-terminal" evidence="8">
    <location>
        <begin position="652"/>
        <end position="733"/>
    </location>
</feature>
<dbReference type="PANTHER" id="PTHR43053">
    <property type="entry name" value="GLYCOSIDASE FAMILY 31"/>
    <property type="match status" value="1"/>
</dbReference>
<proteinExistence type="inferred from homology"/>
<dbReference type="InterPro" id="IPR017853">
    <property type="entry name" value="GH"/>
</dbReference>
<dbReference type="Gene3D" id="2.60.40.1180">
    <property type="entry name" value="Golgi alpha-mannosidase II"/>
    <property type="match status" value="1"/>
</dbReference>
<evidence type="ECO:0000256" key="4">
    <source>
        <dbReference type="ARBA" id="ARBA00023295"/>
    </source>
</evidence>
<feature type="active site" description="Nucleophile" evidence="6">
    <location>
        <position position="479"/>
    </location>
</feature>
<sequence length="739" mass="86105">MAILYNEKTKEFHIYNKWISYIMGILKNNSLGHLYFGKRLIHRESFQSLNKLERRDYTANVYENDNKFSLEHIKQEYPSYGSGDYRYPAYEIKHENGSIISEFQYYSHKIYKGKKRLKGLPSIYVESEQECETIEINLMDELTNAKIILSYTVFEAYPVITRSVRFENHGTEKLILTSAMSSSIDMDDDNFNMIHLSGAWAREKHIVERNLEQGIQGVYSRRGASSACHNPFIALKRPHTTETNGEVYGFALLYSGNFLSQVEVDFNNISRVTMGINPHGFEWVLDKNDEFQTPESVLVYSNHGMNGMSQVFHDIFRNRLVKGNWRDRERPILINTWEAAYFDFNEEKILKLAEKAKEIGAELLVLDDGWFGERNDDTTSLGDWNVNLRKLPSGIKGLSEKVEKIGLKFGLWIEPEMISKKSNLYKKHPEWLVGVPGRKNSPSRNQHVLDFTRNEVIEYIFNEFSKIFRRSKISYVKWDMNRNITEPFSTELQPERQSEFMHRYILGVYKLYEKFVSEFPDILFESCAGGGGRYDGGMLYYAPQTWTSDCTDGLDRLKIQYGTSLIFPLSTMGAHVSDTPNHYTNRITPMNLRGDVSFFGILGYELDVNKLSNEEILAIKEQIQFYKKWRRQILRGDFYRIRSPFEGDGNITVWSVVSKDKNEALVGYYRALKRLNQQSKRTRLLGLREEVEYKVSGFERTFFGDELMNAGIIIEDVNNKDEYRGDFYSKVIEIKALGI</sequence>
<feature type="binding site" evidence="7">
    <location>
        <position position="200"/>
    </location>
    <ligand>
        <name>substrate</name>
    </ligand>
</feature>
<dbReference type="Proteomes" id="UP001056429">
    <property type="component" value="Unassembled WGS sequence"/>
</dbReference>
<keyword evidence="4 5" id="KW-0326">Glycosidase</keyword>
<dbReference type="Gene3D" id="2.70.98.60">
    <property type="entry name" value="alpha-galactosidase from lactobacil brevis"/>
    <property type="match status" value="1"/>
</dbReference>
<dbReference type="EC" id="3.2.1.22" evidence="2 5"/>
<reference evidence="10" key="1">
    <citation type="journal article" date="2021" name="mSystems">
        <title>Bacteria and Archaea Synergistically Convert Glycine Betaine to Biogenic Methane in the Formosa Cold Seep of the South China Sea.</title>
        <authorList>
            <person name="Li L."/>
            <person name="Zhang W."/>
            <person name="Zhang S."/>
            <person name="Song L."/>
            <person name="Sun Q."/>
            <person name="Zhang H."/>
            <person name="Xiang H."/>
            <person name="Dong X."/>
        </authorList>
    </citation>
    <scope>NUCLEOTIDE SEQUENCE</scope>
    <source>
        <strain evidence="10">ZWT</strain>
    </source>
</reference>
<feature type="binding site" evidence="7">
    <location>
        <begin position="367"/>
        <end position="368"/>
    </location>
    <ligand>
        <name>substrate</name>
    </ligand>
</feature>
<reference evidence="10" key="2">
    <citation type="submission" date="2021-04" db="EMBL/GenBank/DDBJ databases">
        <authorList>
            <person name="Dong X."/>
        </authorList>
    </citation>
    <scope>NUCLEOTIDE SEQUENCE</scope>
    <source>
        <strain evidence="10">ZWT</strain>
    </source>
</reference>
<dbReference type="PANTHER" id="PTHR43053:SF3">
    <property type="entry name" value="ALPHA-GALACTOSIDASE C-RELATED"/>
    <property type="match status" value="1"/>
</dbReference>
<evidence type="ECO:0000259" key="8">
    <source>
        <dbReference type="Pfam" id="PF16874"/>
    </source>
</evidence>
<feature type="binding site" evidence="7">
    <location>
        <position position="527"/>
    </location>
    <ligand>
        <name>substrate</name>
    </ligand>
</feature>
<name>A0A9J6NYS9_9CLOT</name>
<organism evidence="10 11">
    <name type="scientific">Oceanirhabdus seepicola</name>
    <dbReference type="NCBI Taxonomy" id="2828781"/>
    <lineage>
        <taxon>Bacteria</taxon>
        <taxon>Bacillati</taxon>
        <taxon>Bacillota</taxon>
        <taxon>Clostridia</taxon>
        <taxon>Eubacteriales</taxon>
        <taxon>Clostridiaceae</taxon>
        <taxon>Oceanirhabdus</taxon>
    </lineage>
</organism>
<dbReference type="InterPro" id="IPR031705">
    <property type="entry name" value="Glyco_hydro_36_C"/>
</dbReference>
<dbReference type="CDD" id="cd14791">
    <property type="entry name" value="GH36"/>
    <property type="match status" value="1"/>
</dbReference>
<dbReference type="GO" id="GO:0004557">
    <property type="term" value="F:alpha-galactosidase activity"/>
    <property type="evidence" value="ECO:0007669"/>
    <property type="project" value="UniProtKB-UniRule"/>
</dbReference>